<evidence type="ECO:0000256" key="1">
    <source>
        <dbReference type="SAM" id="MobiDB-lite"/>
    </source>
</evidence>
<comment type="caution">
    <text evidence="2">The sequence shown here is derived from an EMBL/GenBank/DDBJ whole genome shotgun (WGS) entry which is preliminary data.</text>
</comment>
<sequence length="78" mass="8140">MVGDLLTRWRASKAELFFAPSPVYGRGLGRGLLYGPSPPAPLPLVGEGSRSVRYSSGHSPAGHSTHSGQAVWAVAPGR</sequence>
<dbReference type="AlphaFoldDB" id="A0A418XJG2"/>
<name>A0A418XJG2_9PSED</name>
<organism evidence="2 3">
    <name type="scientific">Pseudomonas cavernicola</name>
    <dbReference type="NCBI Taxonomy" id="2320866"/>
    <lineage>
        <taxon>Bacteria</taxon>
        <taxon>Pseudomonadati</taxon>
        <taxon>Pseudomonadota</taxon>
        <taxon>Gammaproteobacteria</taxon>
        <taxon>Pseudomonadales</taxon>
        <taxon>Pseudomonadaceae</taxon>
        <taxon>Pseudomonas</taxon>
    </lineage>
</organism>
<evidence type="ECO:0000313" key="2">
    <source>
        <dbReference type="EMBL" id="RJG12565.1"/>
    </source>
</evidence>
<feature type="region of interest" description="Disordered" evidence="1">
    <location>
        <begin position="45"/>
        <end position="78"/>
    </location>
</feature>
<feature type="compositionally biased region" description="Polar residues" evidence="1">
    <location>
        <begin position="52"/>
        <end position="68"/>
    </location>
</feature>
<dbReference type="Proteomes" id="UP000284021">
    <property type="component" value="Unassembled WGS sequence"/>
</dbReference>
<reference evidence="2 3" key="1">
    <citation type="submission" date="2018-09" db="EMBL/GenBank/DDBJ databases">
        <authorList>
            <person name="Zhu H."/>
        </authorList>
    </citation>
    <scope>NUCLEOTIDE SEQUENCE [LARGE SCALE GENOMIC DNA]</scope>
    <source>
        <strain evidence="2 3">K1S02-6</strain>
    </source>
</reference>
<dbReference type="EMBL" id="QYUR01000002">
    <property type="protein sequence ID" value="RJG12565.1"/>
    <property type="molecule type" value="Genomic_DNA"/>
</dbReference>
<protein>
    <submittedName>
        <fullName evidence="2">Uncharacterized protein</fullName>
    </submittedName>
</protein>
<accession>A0A418XJG2</accession>
<proteinExistence type="predicted"/>
<evidence type="ECO:0000313" key="3">
    <source>
        <dbReference type="Proteomes" id="UP000284021"/>
    </source>
</evidence>
<gene>
    <name evidence="2" type="ORF">D3879_04560</name>
</gene>
<keyword evidence="3" id="KW-1185">Reference proteome</keyword>